<proteinExistence type="inferred from homology"/>
<name>A0A2R6WLX2_MARPO</name>
<feature type="domain" description="Methylguanine DNA methyltransferase ribonuclease-like" evidence="13">
    <location>
        <begin position="61"/>
        <end position="125"/>
    </location>
</feature>
<comment type="catalytic activity">
    <reaction evidence="1">
        <text>a 4-O-methyl-thymidine in DNA + L-cysteinyl-[protein] = a thymidine in DNA + S-methyl-L-cysteinyl-[protein]</text>
        <dbReference type="Rhea" id="RHEA:53428"/>
        <dbReference type="Rhea" id="RHEA-COMP:10131"/>
        <dbReference type="Rhea" id="RHEA-COMP:10132"/>
        <dbReference type="Rhea" id="RHEA-COMP:13555"/>
        <dbReference type="Rhea" id="RHEA-COMP:13556"/>
        <dbReference type="ChEBI" id="CHEBI:29950"/>
        <dbReference type="ChEBI" id="CHEBI:82612"/>
        <dbReference type="ChEBI" id="CHEBI:137386"/>
        <dbReference type="ChEBI" id="CHEBI:137387"/>
        <dbReference type="EC" id="2.1.1.63"/>
    </reaction>
</comment>
<keyword evidence="8" id="KW-0234">DNA repair</keyword>
<keyword evidence="6" id="KW-0808">Transferase</keyword>
<dbReference type="InterPro" id="IPR008332">
    <property type="entry name" value="MethylG_MeTrfase_N"/>
</dbReference>
<protein>
    <recommendedName>
        <fullName evidence="4">Methylated-DNA--protein-cysteine methyltransferase</fullName>
        <ecNumber evidence="3">2.1.1.63</ecNumber>
    </recommendedName>
    <alternativeName>
        <fullName evidence="9">6-O-methylguanine-DNA methyltransferase</fullName>
    </alternativeName>
    <alternativeName>
        <fullName evidence="10">O-6-methylguanine-DNA-alkyltransferase</fullName>
    </alternativeName>
</protein>
<keyword evidence="7" id="KW-0227">DNA damage</keyword>
<reference evidence="14" key="2">
    <citation type="submission" date="2017-12" db="EMBL/GenBank/DDBJ databases">
        <title>WGS assembly of Marchantia polymorpha.</title>
        <authorList>
            <person name="Bowman J.L."/>
            <person name="Kohchi T."/>
            <person name="Yamato K.T."/>
            <person name="Jenkins J."/>
            <person name="Shu S."/>
            <person name="Ishizaki K."/>
            <person name="Yamaoka S."/>
            <person name="Nishihama R."/>
            <person name="Nakamura Y."/>
            <person name="Berger F."/>
            <person name="Adam C."/>
            <person name="Aki S.S."/>
            <person name="Althoff F."/>
            <person name="Araki T."/>
            <person name="Arteaga-Vazquez M.A."/>
            <person name="Balasubrmanian S."/>
            <person name="Bauer D."/>
            <person name="Boehm C.R."/>
            <person name="Briginshaw L."/>
            <person name="Caballero-Perez J."/>
            <person name="Catarino B."/>
            <person name="Chen F."/>
            <person name="Chiyoda S."/>
            <person name="Chovatia M."/>
            <person name="Davies K.M."/>
            <person name="Delmans M."/>
            <person name="Demura T."/>
            <person name="Dierschke T."/>
            <person name="Dolan L."/>
            <person name="Dorantes-Acosta A.E."/>
            <person name="Eklund D.M."/>
            <person name="Florent S.N."/>
            <person name="Flores-Sandoval E."/>
            <person name="Fujiyama A."/>
            <person name="Fukuzawa H."/>
            <person name="Galik B."/>
            <person name="Grimanelli D."/>
            <person name="Grimwood J."/>
            <person name="Grossniklaus U."/>
            <person name="Hamada T."/>
            <person name="Haseloff J."/>
            <person name="Hetherington A.J."/>
            <person name="Higo A."/>
            <person name="Hirakawa Y."/>
            <person name="Hundley H.N."/>
            <person name="Ikeda Y."/>
            <person name="Inoue K."/>
            <person name="Inoue S."/>
            <person name="Ishida S."/>
            <person name="Jia Q."/>
            <person name="Kakita M."/>
            <person name="Kanazawa T."/>
            <person name="Kawai Y."/>
            <person name="Kawashima T."/>
            <person name="Kennedy M."/>
            <person name="Kinose K."/>
            <person name="Kinoshita T."/>
            <person name="Kohara Y."/>
            <person name="Koide E."/>
            <person name="Komatsu K."/>
            <person name="Kopischke S."/>
            <person name="Kubo M."/>
            <person name="Kyozuka J."/>
            <person name="Lagercrantz U."/>
            <person name="Lin S.S."/>
            <person name="Lindquist E."/>
            <person name="Lipzen A.M."/>
            <person name="Lu C."/>
            <person name="Luna E.D."/>
            <person name="Martienssen R.A."/>
            <person name="Minamino N."/>
            <person name="Mizutani M."/>
            <person name="Mizutani M."/>
            <person name="Mochizuki N."/>
            <person name="Monte I."/>
            <person name="Mosher R."/>
            <person name="Nagasaki H."/>
            <person name="Nakagami H."/>
            <person name="Naramoto S."/>
            <person name="Nishitani K."/>
            <person name="Ohtani M."/>
            <person name="Okamoto T."/>
            <person name="Okumura M."/>
            <person name="Phillips J."/>
            <person name="Pollak B."/>
            <person name="Reinders A."/>
            <person name="Roevekamp M."/>
            <person name="Sano R."/>
            <person name="Sawa S."/>
            <person name="Schmid M.W."/>
            <person name="Shirakawa M."/>
            <person name="Solano R."/>
            <person name="Spunde A."/>
            <person name="Suetsugu N."/>
            <person name="Sugano S."/>
            <person name="Sugiyama A."/>
            <person name="Sun R."/>
            <person name="Suzuki Y."/>
            <person name="Takenaka M."/>
            <person name="Takezawa D."/>
            <person name="Tomogane H."/>
            <person name="Tsuzuki M."/>
            <person name="Ueda T."/>
            <person name="Umeda M."/>
            <person name="Ward J.M."/>
            <person name="Watanabe Y."/>
            <person name="Yazaki K."/>
            <person name="Yokoyama R."/>
            <person name="Yoshitake Y."/>
            <person name="Yotsui I."/>
            <person name="Zachgo S."/>
            <person name="Schmutz J."/>
        </authorList>
    </citation>
    <scope>NUCLEOTIDE SEQUENCE [LARGE SCALE GENOMIC DNA]</scope>
    <source>
        <strain evidence="14">Tak-1</strain>
    </source>
</reference>
<dbReference type="Gene3D" id="1.10.10.10">
    <property type="entry name" value="Winged helix-like DNA-binding domain superfamily/Winged helix DNA-binding domain"/>
    <property type="match status" value="1"/>
</dbReference>
<keyword evidence="5" id="KW-0489">Methyltransferase</keyword>
<feature type="domain" description="Methylated-DNA-[protein]-cysteine S-methyltransferase DNA binding" evidence="12">
    <location>
        <begin position="132"/>
        <end position="209"/>
    </location>
</feature>
<sequence>MGVAKACALTGAARHRGLRSVKAAAFKRDETAAGAESPASLRLMKRGLAAKALGGMKLSQVATPLGPLSLGVSDAGLHMAYFDTWWRESAEEDTGNGTADAFMREAKEQVGEYFGGHRNTFSIPLVPEGTLFQKKAWAALEQIPYGKTVCYEEQAKLMNEPGKARAVGAANGKNPICLFIPCHRVIAKGGKLCGYAYGMENKKFLLDFEMSKSTI</sequence>
<evidence type="ECO:0000313" key="14">
    <source>
        <dbReference type="EMBL" id="PTQ34850.1"/>
    </source>
</evidence>
<dbReference type="InterPro" id="IPR036631">
    <property type="entry name" value="MGMT_N_sf"/>
</dbReference>
<dbReference type="EC" id="2.1.1.63" evidence="3"/>
<dbReference type="Pfam" id="PF02870">
    <property type="entry name" value="Methyltransf_1N"/>
    <property type="match status" value="1"/>
</dbReference>
<dbReference type="Gramene" id="Mp7g07110.1">
    <property type="protein sequence ID" value="Mp7g07110.1.cds"/>
    <property type="gene ID" value="Mp7g07110"/>
</dbReference>
<evidence type="ECO:0000313" key="15">
    <source>
        <dbReference type="Proteomes" id="UP000244005"/>
    </source>
</evidence>
<dbReference type="Pfam" id="PF01035">
    <property type="entry name" value="DNA_binding_1"/>
    <property type="match status" value="1"/>
</dbReference>
<evidence type="ECO:0000256" key="2">
    <source>
        <dbReference type="ARBA" id="ARBA00008711"/>
    </source>
</evidence>
<dbReference type="FunFam" id="1.10.10.10:FF:000214">
    <property type="entry name" value="Methylated-DNA--protein-cysteine methyltransferase"/>
    <property type="match status" value="1"/>
</dbReference>
<comment type="similarity">
    <text evidence="2">Belongs to the MGMT family.</text>
</comment>
<accession>A0A2R6WLX2</accession>
<dbReference type="SUPFAM" id="SSF53155">
    <property type="entry name" value="Methylated DNA-protein cysteine methyltransferase domain"/>
    <property type="match status" value="1"/>
</dbReference>
<dbReference type="GO" id="GO:0003908">
    <property type="term" value="F:methylated-DNA-[protein]-cysteine S-methyltransferase activity"/>
    <property type="evidence" value="ECO:0007669"/>
    <property type="project" value="UniProtKB-EC"/>
</dbReference>
<dbReference type="PANTHER" id="PTHR10815">
    <property type="entry name" value="METHYLATED-DNA--PROTEIN-CYSTEINE METHYLTRANSFERASE"/>
    <property type="match status" value="1"/>
</dbReference>
<dbReference type="PANTHER" id="PTHR10815:SF13">
    <property type="entry name" value="METHYLATED-DNA--PROTEIN-CYSTEINE METHYLTRANSFERASE"/>
    <property type="match status" value="1"/>
</dbReference>
<comment type="catalytic activity">
    <reaction evidence="11">
        <text>a 6-O-methyl-2'-deoxyguanosine in DNA + L-cysteinyl-[protein] = S-methyl-L-cysteinyl-[protein] + a 2'-deoxyguanosine in DNA</text>
        <dbReference type="Rhea" id="RHEA:24000"/>
        <dbReference type="Rhea" id="RHEA-COMP:10131"/>
        <dbReference type="Rhea" id="RHEA-COMP:10132"/>
        <dbReference type="Rhea" id="RHEA-COMP:11367"/>
        <dbReference type="Rhea" id="RHEA-COMP:11368"/>
        <dbReference type="ChEBI" id="CHEBI:29950"/>
        <dbReference type="ChEBI" id="CHEBI:82612"/>
        <dbReference type="ChEBI" id="CHEBI:85445"/>
        <dbReference type="ChEBI" id="CHEBI:85448"/>
        <dbReference type="EC" id="2.1.1.63"/>
    </reaction>
</comment>
<dbReference type="OrthoDB" id="1907495at2759"/>
<dbReference type="EMBL" id="KZ772748">
    <property type="protein sequence ID" value="PTQ34851.1"/>
    <property type="molecule type" value="Genomic_DNA"/>
</dbReference>
<evidence type="ECO:0000256" key="6">
    <source>
        <dbReference type="ARBA" id="ARBA00022679"/>
    </source>
</evidence>
<dbReference type="InterPro" id="IPR036217">
    <property type="entry name" value="MethylDNA_cys_MeTrfase_DNAb"/>
</dbReference>
<evidence type="ECO:0000256" key="3">
    <source>
        <dbReference type="ARBA" id="ARBA00011918"/>
    </source>
</evidence>
<organism evidence="14 15">
    <name type="scientific">Marchantia polymorpha</name>
    <name type="common">Common liverwort</name>
    <name type="synonym">Marchantia aquatica</name>
    <dbReference type="NCBI Taxonomy" id="3197"/>
    <lineage>
        <taxon>Eukaryota</taxon>
        <taxon>Viridiplantae</taxon>
        <taxon>Streptophyta</taxon>
        <taxon>Embryophyta</taxon>
        <taxon>Marchantiophyta</taxon>
        <taxon>Marchantiopsida</taxon>
        <taxon>Marchantiidae</taxon>
        <taxon>Marchantiales</taxon>
        <taxon>Marchantiaceae</taxon>
        <taxon>Marchantia</taxon>
    </lineage>
</organism>
<gene>
    <name evidence="14" type="ORF">MARPO_0076s0083</name>
</gene>
<dbReference type="PROSITE" id="PS00374">
    <property type="entry name" value="MGMT"/>
    <property type="match status" value="1"/>
</dbReference>
<evidence type="ECO:0000256" key="5">
    <source>
        <dbReference type="ARBA" id="ARBA00022603"/>
    </source>
</evidence>
<evidence type="ECO:0000256" key="8">
    <source>
        <dbReference type="ARBA" id="ARBA00023204"/>
    </source>
</evidence>
<dbReference type="InterPro" id="IPR014048">
    <property type="entry name" value="MethylDNA_cys_MeTrfase_DNA-bd"/>
</dbReference>
<dbReference type="AlphaFoldDB" id="A0A2R6WLX2"/>
<dbReference type="CDD" id="cd06445">
    <property type="entry name" value="ATase"/>
    <property type="match status" value="1"/>
</dbReference>
<dbReference type="EMBL" id="KZ772748">
    <property type="protein sequence ID" value="PTQ34850.1"/>
    <property type="molecule type" value="Genomic_DNA"/>
</dbReference>
<evidence type="ECO:0000259" key="13">
    <source>
        <dbReference type="Pfam" id="PF02870"/>
    </source>
</evidence>
<evidence type="ECO:0000256" key="1">
    <source>
        <dbReference type="ARBA" id="ARBA00001286"/>
    </source>
</evidence>
<keyword evidence="15" id="KW-1185">Reference proteome</keyword>
<reference evidence="15" key="1">
    <citation type="journal article" date="2017" name="Cell">
        <title>Insights into land plant evolution garnered from the Marchantia polymorpha genome.</title>
        <authorList>
            <person name="Bowman J.L."/>
            <person name="Kohchi T."/>
            <person name="Yamato K.T."/>
            <person name="Jenkins J."/>
            <person name="Shu S."/>
            <person name="Ishizaki K."/>
            <person name="Yamaoka S."/>
            <person name="Nishihama R."/>
            <person name="Nakamura Y."/>
            <person name="Berger F."/>
            <person name="Adam C."/>
            <person name="Aki S.S."/>
            <person name="Althoff F."/>
            <person name="Araki T."/>
            <person name="Arteaga-Vazquez M.A."/>
            <person name="Balasubrmanian S."/>
            <person name="Barry K."/>
            <person name="Bauer D."/>
            <person name="Boehm C.R."/>
            <person name="Briginshaw L."/>
            <person name="Caballero-Perez J."/>
            <person name="Catarino B."/>
            <person name="Chen F."/>
            <person name="Chiyoda S."/>
            <person name="Chovatia M."/>
            <person name="Davies K.M."/>
            <person name="Delmans M."/>
            <person name="Demura T."/>
            <person name="Dierschke T."/>
            <person name="Dolan L."/>
            <person name="Dorantes-Acosta A.E."/>
            <person name="Eklund D.M."/>
            <person name="Florent S.N."/>
            <person name="Flores-Sandoval E."/>
            <person name="Fujiyama A."/>
            <person name="Fukuzawa H."/>
            <person name="Galik B."/>
            <person name="Grimanelli D."/>
            <person name="Grimwood J."/>
            <person name="Grossniklaus U."/>
            <person name="Hamada T."/>
            <person name="Haseloff J."/>
            <person name="Hetherington A.J."/>
            <person name="Higo A."/>
            <person name="Hirakawa Y."/>
            <person name="Hundley H.N."/>
            <person name="Ikeda Y."/>
            <person name="Inoue K."/>
            <person name="Inoue S.I."/>
            <person name="Ishida S."/>
            <person name="Jia Q."/>
            <person name="Kakita M."/>
            <person name="Kanazawa T."/>
            <person name="Kawai Y."/>
            <person name="Kawashima T."/>
            <person name="Kennedy M."/>
            <person name="Kinose K."/>
            <person name="Kinoshita T."/>
            <person name="Kohara Y."/>
            <person name="Koide E."/>
            <person name="Komatsu K."/>
            <person name="Kopischke S."/>
            <person name="Kubo M."/>
            <person name="Kyozuka J."/>
            <person name="Lagercrantz U."/>
            <person name="Lin S.S."/>
            <person name="Lindquist E."/>
            <person name="Lipzen A.M."/>
            <person name="Lu C.W."/>
            <person name="De Luna E."/>
            <person name="Martienssen R.A."/>
            <person name="Minamino N."/>
            <person name="Mizutani M."/>
            <person name="Mizutani M."/>
            <person name="Mochizuki N."/>
            <person name="Monte I."/>
            <person name="Mosher R."/>
            <person name="Nagasaki H."/>
            <person name="Nakagami H."/>
            <person name="Naramoto S."/>
            <person name="Nishitani K."/>
            <person name="Ohtani M."/>
            <person name="Okamoto T."/>
            <person name="Okumura M."/>
            <person name="Phillips J."/>
            <person name="Pollak B."/>
            <person name="Reinders A."/>
            <person name="Rovekamp M."/>
            <person name="Sano R."/>
            <person name="Sawa S."/>
            <person name="Schmid M.W."/>
            <person name="Shirakawa M."/>
            <person name="Solano R."/>
            <person name="Spunde A."/>
            <person name="Suetsugu N."/>
            <person name="Sugano S."/>
            <person name="Sugiyama A."/>
            <person name="Sun R."/>
            <person name="Suzuki Y."/>
            <person name="Takenaka M."/>
            <person name="Takezawa D."/>
            <person name="Tomogane H."/>
            <person name="Tsuzuki M."/>
            <person name="Ueda T."/>
            <person name="Umeda M."/>
            <person name="Ward J.M."/>
            <person name="Watanabe Y."/>
            <person name="Yazaki K."/>
            <person name="Yokoyama R."/>
            <person name="Yoshitake Y."/>
            <person name="Yotsui I."/>
            <person name="Zachgo S."/>
            <person name="Schmutz J."/>
        </authorList>
    </citation>
    <scope>NUCLEOTIDE SEQUENCE [LARGE SCALE GENOMIC DNA]</scope>
    <source>
        <strain evidence="15">Tak-1</strain>
    </source>
</reference>
<dbReference type="SUPFAM" id="SSF46767">
    <property type="entry name" value="Methylated DNA-protein cysteine methyltransferase, C-terminal domain"/>
    <property type="match status" value="1"/>
</dbReference>
<evidence type="ECO:0000256" key="10">
    <source>
        <dbReference type="ARBA" id="ARBA00031621"/>
    </source>
</evidence>
<dbReference type="Gene3D" id="3.30.160.70">
    <property type="entry name" value="Methylated DNA-protein cysteine methyltransferase domain"/>
    <property type="match status" value="1"/>
</dbReference>
<dbReference type="Proteomes" id="UP000244005">
    <property type="component" value="Unassembled WGS sequence"/>
</dbReference>
<evidence type="ECO:0000259" key="12">
    <source>
        <dbReference type="Pfam" id="PF01035"/>
    </source>
</evidence>
<dbReference type="Gramene" id="Mp7g07110.2">
    <property type="protein sequence ID" value="Mp7g07110.2.cds"/>
    <property type="gene ID" value="Mp7g07110"/>
</dbReference>
<dbReference type="NCBIfam" id="TIGR00589">
    <property type="entry name" value="ogt"/>
    <property type="match status" value="1"/>
</dbReference>
<evidence type="ECO:0000256" key="4">
    <source>
        <dbReference type="ARBA" id="ARBA00015377"/>
    </source>
</evidence>
<dbReference type="GO" id="GO:0006281">
    <property type="term" value="P:DNA repair"/>
    <property type="evidence" value="ECO:0007669"/>
    <property type="project" value="UniProtKB-KW"/>
</dbReference>
<evidence type="ECO:0000256" key="7">
    <source>
        <dbReference type="ARBA" id="ARBA00022763"/>
    </source>
</evidence>
<dbReference type="GO" id="GO:0032259">
    <property type="term" value="P:methylation"/>
    <property type="evidence" value="ECO:0007669"/>
    <property type="project" value="UniProtKB-KW"/>
</dbReference>
<dbReference type="InterPro" id="IPR001497">
    <property type="entry name" value="MethylDNA_cys_MeTrfase_AS"/>
</dbReference>
<evidence type="ECO:0000256" key="11">
    <source>
        <dbReference type="ARBA" id="ARBA00049348"/>
    </source>
</evidence>
<evidence type="ECO:0000256" key="9">
    <source>
        <dbReference type="ARBA" id="ARBA00030795"/>
    </source>
</evidence>
<dbReference type="InterPro" id="IPR036388">
    <property type="entry name" value="WH-like_DNA-bd_sf"/>
</dbReference>